<evidence type="ECO:0000256" key="1">
    <source>
        <dbReference type="SAM" id="Coils"/>
    </source>
</evidence>
<dbReference type="Gene3D" id="3.30.70.1820">
    <property type="entry name" value="L1 transposable element, RRM domain"/>
    <property type="match status" value="1"/>
</dbReference>
<gene>
    <name evidence="2" type="ORF">NDU88_003444</name>
</gene>
<evidence type="ECO:0000313" key="3">
    <source>
        <dbReference type="Proteomes" id="UP001066276"/>
    </source>
</evidence>
<keyword evidence="3" id="KW-1185">Reference proteome</keyword>
<accession>A0AAV7WT30</accession>
<organism evidence="2 3">
    <name type="scientific">Pleurodeles waltl</name>
    <name type="common">Iberian ribbed newt</name>
    <dbReference type="NCBI Taxonomy" id="8319"/>
    <lineage>
        <taxon>Eukaryota</taxon>
        <taxon>Metazoa</taxon>
        <taxon>Chordata</taxon>
        <taxon>Craniata</taxon>
        <taxon>Vertebrata</taxon>
        <taxon>Euteleostomi</taxon>
        <taxon>Amphibia</taxon>
        <taxon>Batrachia</taxon>
        <taxon>Caudata</taxon>
        <taxon>Salamandroidea</taxon>
        <taxon>Salamandridae</taxon>
        <taxon>Pleurodelinae</taxon>
        <taxon>Pleurodeles</taxon>
    </lineage>
</organism>
<evidence type="ECO:0000313" key="2">
    <source>
        <dbReference type="EMBL" id="KAJ1215837.1"/>
    </source>
</evidence>
<dbReference type="EMBL" id="JANPWB010000001">
    <property type="protein sequence ID" value="KAJ1215837.1"/>
    <property type="molecule type" value="Genomic_DNA"/>
</dbReference>
<reference evidence="2" key="1">
    <citation type="journal article" date="2022" name="bioRxiv">
        <title>Sequencing and chromosome-scale assembly of the giantPleurodeles waltlgenome.</title>
        <authorList>
            <person name="Brown T."/>
            <person name="Elewa A."/>
            <person name="Iarovenko S."/>
            <person name="Subramanian E."/>
            <person name="Araus A.J."/>
            <person name="Petzold A."/>
            <person name="Susuki M."/>
            <person name="Suzuki K.-i.T."/>
            <person name="Hayashi T."/>
            <person name="Toyoda A."/>
            <person name="Oliveira C."/>
            <person name="Osipova E."/>
            <person name="Leigh N.D."/>
            <person name="Simon A."/>
            <person name="Yun M.H."/>
        </authorList>
    </citation>
    <scope>NUCLEOTIDE SEQUENCE</scope>
    <source>
        <strain evidence="2">20211129_DDA</strain>
        <tissue evidence="2">Liver</tissue>
    </source>
</reference>
<dbReference type="AlphaFoldDB" id="A0AAV7WT30"/>
<proteinExistence type="predicted"/>
<feature type="coiled-coil region" evidence="1">
    <location>
        <begin position="65"/>
        <end position="92"/>
    </location>
</feature>
<name>A0AAV7WT30_PLEWA</name>
<dbReference type="Proteomes" id="UP001066276">
    <property type="component" value="Chromosome 1_1"/>
</dbReference>
<comment type="caution">
    <text evidence="2">The sequence shown here is derived from an EMBL/GenBank/DDBJ whole genome shotgun (WGS) entry which is preliminary data.</text>
</comment>
<sequence length="227" mass="25553">MQTNRMDKYAVTLQPANATELRPESTAVQEPSLGVIMAAIQDLKQALEPKIHVVTVYVNLLQVDFQKMSEKIKTAETNNHTLQATTKRMEDQVQHRTKQNAIMAGKLEDQEGSALRNDIRVVGVPEGTEGAEGPSVDLFVEDLVLNTIRPKRISKFFSIERAHRVPIPHQIQESPLQNHQCQDFQLQGTILQGLQTKAKDALTCKTQSDFRWQVMELYHTGRGLGVD</sequence>
<protein>
    <submittedName>
        <fullName evidence="2">Uncharacterized protein</fullName>
    </submittedName>
</protein>
<keyword evidence="1" id="KW-0175">Coiled coil</keyword>